<dbReference type="Proteomes" id="UP000245396">
    <property type="component" value="Unassembled WGS sequence"/>
</dbReference>
<proteinExistence type="predicted"/>
<keyword evidence="2" id="KW-0670">Pyruvate</keyword>
<dbReference type="GO" id="GO:0047372">
    <property type="term" value="F:monoacylglycerol lipase activity"/>
    <property type="evidence" value="ECO:0007669"/>
    <property type="project" value="TreeGrafter"/>
</dbReference>
<feature type="domain" description="AB hydrolase-1" evidence="1">
    <location>
        <begin position="17"/>
        <end position="244"/>
    </location>
</feature>
<name>A0A316C6J0_PSESE</name>
<dbReference type="RefSeq" id="WP_109613102.1">
    <property type="nucleotide sequence ID" value="NZ_QGGG01000008.1"/>
</dbReference>
<dbReference type="PANTHER" id="PTHR43798:SF5">
    <property type="entry name" value="MONOACYLGLYCEROL LIPASE ABHD6"/>
    <property type="match status" value="1"/>
</dbReference>
<dbReference type="InterPro" id="IPR029058">
    <property type="entry name" value="AB_hydrolase_fold"/>
</dbReference>
<comment type="caution">
    <text evidence="2">The sequence shown here is derived from an EMBL/GenBank/DDBJ whole genome shotgun (WGS) entry which is preliminary data.</text>
</comment>
<dbReference type="InterPro" id="IPR000073">
    <property type="entry name" value="AB_hydrolase_1"/>
</dbReference>
<gene>
    <name evidence="2" type="ORF">C7441_1088</name>
</gene>
<sequence>MNPSLFAFEQGTGGEPVVLLHGFGAYHGVWRPLASQLAATGHVIAYDLPGHGRSLDWPQAGPPRIAARAIVADIERRGLKRMHLVGHSMGGAIAALVALVEPGSIASLTLLAPGGFGEEINAPLLRRYAAATAPDELQQCLAAMSAPDFTPPAAIAEELAAMRAAPGQREKLIEIAALITRDGRQGVIPRDQLATLAMPVSVLWGTADPVLPFTQVENLPANMTLRPIEAAGHMLVEEKPDAVAGFILEAVAASRNSPAI</sequence>
<dbReference type="PRINTS" id="PR00111">
    <property type="entry name" value="ABHYDROLASE"/>
</dbReference>
<dbReference type="PANTHER" id="PTHR43798">
    <property type="entry name" value="MONOACYLGLYCEROL LIPASE"/>
    <property type="match status" value="1"/>
</dbReference>
<dbReference type="EMBL" id="QGGG01000008">
    <property type="protein sequence ID" value="PWJ83617.1"/>
    <property type="molecule type" value="Genomic_DNA"/>
</dbReference>
<dbReference type="GO" id="GO:0016740">
    <property type="term" value="F:transferase activity"/>
    <property type="evidence" value="ECO:0007669"/>
    <property type="project" value="UniProtKB-KW"/>
</dbReference>
<dbReference type="Gene3D" id="3.40.50.1820">
    <property type="entry name" value="alpha/beta hydrolase"/>
    <property type="match status" value="1"/>
</dbReference>
<evidence type="ECO:0000313" key="2">
    <source>
        <dbReference type="EMBL" id="PWJ83617.1"/>
    </source>
</evidence>
<evidence type="ECO:0000259" key="1">
    <source>
        <dbReference type="Pfam" id="PF12697"/>
    </source>
</evidence>
<reference evidence="2 3" key="1">
    <citation type="submission" date="2018-05" db="EMBL/GenBank/DDBJ databases">
        <title>Genomic Encyclopedia of Type Strains, Phase IV (KMG-IV): sequencing the most valuable type-strain genomes for metagenomic binning, comparative biology and taxonomic classification.</title>
        <authorList>
            <person name="Goeker M."/>
        </authorList>
    </citation>
    <scope>NUCLEOTIDE SEQUENCE [LARGE SCALE GENOMIC DNA]</scope>
    <source>
        <strain evidence="2 3">DSM 6986</strain>
    </source>
</reference>
<dbReference type="Pfam" id="PF12697">
    <property type="entry name" value="Abhydrolase_6"/>
    <property type="match status" value="1"/>
</dbReference>
<keyword evidence="3" id="KW-1185">Reference proteome</keyword>
<keyword evidence="2" id="KW-0808">Transferase</keyword>
<evidence type="ECO:0000313" key="3">
    <source>
        <dbReference type="Proteomes" id="UP000245396"/>
    </source>
</evidence>
<dbReference type="AlphaFoldDB" id="A0A316C6J0"/>
<dbReference type="GO" id="GO:0016020">
    <property type="term" value="C:membrane"/>
    <property type="evidence" value="ECO:0007669"/>
    <property type="project" value="TreeGrafter"/>
</dbReference>
<dbReference type="InterPro" id="IPR050266">
    <property type="entry name" value="AB_hydrolase_sf"/>
</dbReference>
<protein>
    <submittedName>
        <fullName evidence="2">Pyruvate dehydrogenase E2 component (Dihydrolipoamide acetyltransferase)</fullName>
    </submittedName>
</protein>
<dbReference type="GO" id="GO:0046464">
    <property type="term" value="P:acylglycerol catabolic process"/>
    <property type="evidence" value="ECO:0007669"/>
    <property type="project" value="TreeGrafter"/>
</dbReference>
<organism evidence="2 3">
    <name type="scientific">Pseudaminobacter salicylatoxidans</name>
    <dbReference type="NCBI Taxonomy" id="93369"/>
    <lineage>
        <taxon>Bacteria</taxon>
        <taxon>Pseudomonadati</taxon>
        <taxon>Pseudomonadota</taxon>
        <taxon>Alphaproteobacteria</taxon>
        <taxon>Hyphomicrobiales</taxon>
        <taxon>Phyllobacteriaceae</taxon>
        <taxon>Pseudaminobacter</taxon>
    </lineage>
</organism>
<dbReference type="OrthoDB" id="9804723at2"/>
<dbReference type="STRING" id="1192868.GCA_000304395_04403"/>
<accession>A0A316C6J0</accession>
<dbReference type="SUPFAM" id="SSF53474">
    <property type="entry name" value="alpha/beta-Hydrolases"/>
    <property type="match status" value="1"/>
</dbReference>